<dbReference type="InterPro" id="IPR050155">
    <property type="entry name" value="HAD-like_hydrolase_sf"/>
</dbReference>
<evidence type="ECO:0000256" key="3">
    <source>
        <dbReference type="ARBA" id="ARBA00006171"/>
    </source>
</evidence>
<comment type="pathway">
    <text evidence="2">Organic acid metabolism; glycolate biosynthesis; glycolate from 2-phosphoglycolate: step 1/1.</text>
</comment>
<evidence type="ECO:0000256" key="4">
    <source>
        <dbReference type="ARBA" id="ARBA00013078"/>
    </source>
</evidence>
<dbReference type="EC" id="3.1.3.18" evidence="4"/>
<dbReference type="InterPro" id="IPR023198">
    <property type="entry name" value="PGP-like_dom2"/>
</dbReference>
<dbReference type="Pfam" id="PF13419">
    <property type="entry name" value="HAD_2"/>
    <property type="match status" value="1"/>
</dbReference>
<dbReference type="EMBL" id="ABOX02000083">
    <property type="protein sequence ID" value="EEF57148.1"/>
    <property type="molecule type" value="Genomic_DNA"/>
</dbReference>
<protein>
    <recommendedName>
        <fullName evidence="4">phosphoglycolate phosphatase</fullName>
        <ecNumber evidence="4">3.1.3.18</ecNumber>
    </recommendedName>
</protein>
<keyword evidence="6" id="KW-1185">Reference proteome</keyword>
<dbReference type="GO" id="GO:0006281">
    <property type="term" value="P:DNA repair"/>
    <property type="evidence" value="ECO:0007669"/>
    <property type="project" value="TreeGrafter"/>
</dbReference>
<dbReference type="AlphaFoldDB" id="B9XSM9"/>
<proteinExistence type="inferred from homology"/>
<dbReference type="RefSeq" id="WP_007418812.1">
    <property type="nucleotide sequence ID" value="NZ_ABOX02000083.1"/>
</dbReference>
<dbReference type="InterPro" id="IPR041492">
    <property type="entry name" value="HAD_2"/>
</dbReference>
<accession>B9XSM9</accession>
<gene>
    <name evidence="5" type="ORF">Cflav_PD0175</name>
</gene>
<keyword evidence="5" id="KW-0378">Hydrolase</keyword>
<reference evidence="5 6" key="1">
    <citation type="journal article" date="2011" name="J. Bacteriol.">
        <title>Genome sequence of 'Pedosphaera parvula' Ellin514, an aerobic Verrucomicrobial isolate from pasture soil.</title>
        <authorList>
            <person name="Kant R."/>
            <person name="van Passel M.W."/>
            <person name="Sangwan P."/>
            <person name="Palva A."/>
            <person name="Lucas S."/>
            <person name="Copeland A."/>
            <person name="Lapidus A."/>
            <person name="Glavina Del Rio T."/>
            <person name="Dalin E."/>
            <person name="Tice H."/>
            <person name="Bruce D."/>
            <person name="Goodwin L."/>
            <person name="Pitluck S."/>
            <person name="Chertkov O."/>
            <person name="Larimer F.W."/>
            <person name="Land M.L."/>
            <person name="Hauser L."/>
            <person name="Brettin T.S."/>
            <person name="Detter J.C."/>
            <person name="Han S."/>
            <person name="de Vos W.M."/>
            <person name="Janssen P.H."/>
            <person name="Smidt H."/>
        </authorList>
    </citation>
    <scope>NUCLEOTIDE SEQUENCE [LARGE SCALE GENOMIC DNA]</scope>
    <source>
        <strain evidence="5 6">Ellin514</strain>
    </source>
</reference>
<comment type="similarity">
    <text evidence="3">Belongs to the HAD-like hydrolase superfamily. CbbY/CbbZ/Gph/YieH family.</text>
</comment>
<dbReference type="OrthoDB" id="9781769at2"/>
<dbReference type="STRING" id="320771.Cflav_PD0175"/>
<evidence type="ECO:0000256" key="2">
    <source>
        <dbReference type="ARBA" id="ARBA00004818"/>
    </source>
</evidence>
<name>B9XSM9_PEDPL</name>
<dbReference type="Gene3D" id="1.10.150.240">
    <property type="entry name" value="Putative phosphatase, domain 2"/>
    <property type="match status" value="1"/>
</dbReference>
<dbReference type="SUPFAM" id="SSF56784">
    <property type="entry name" value="HAD-like"/>
    <property type="match status" value="1"/>
</dbReference>
<dbReference type="PANTHER" id="PTHR43434:SF1">
    <property type="entry name" value="PHOSPHOGLYCOLATE PHOSPHATASE"/>
    <property type="match status" value="1"/>
</dbReference>
<evidence type="ECO:0000313" key="5">
    <source>
        <dbReference type="EMBL" id="EEF57148.1"/>
    </source>
</evidence>
<organism evidence="5 6">
    <name type="scientific">Pedosphaera parvula (strain Ellin514)</name>
    <dbReference type="NCBI Taxonomy" id="320771"/>
    <lineage>
        <taxon>Bacteria</taxon>
        <taxon>Pseudomonadati</taxon>
        <taxon>Verrucomicrobiota</taxon>
        <taxon>Pedosphaerae</taxon>
        <taxon>Pedosphaerales</taxon>
        <taxon>Pedosphaeraceae</taxon>
        <taxon>Pedosphaera</taxon>
    </lineage>
</organism>
<dbReference type="GO" id="GO:0008967">
    <property type="term" value="F:phosphoglycolate phosphatase activity"/>
    <property type="evidence" value="ECO:0007669"/>
    <property type="project" value="UniProtKB-EC"/>
</dbReference>
<dbReference type="InterPro" id="IPR036412">
    <property type="entry name" value="HAD-like_sf"/>
</dbReference>
<sequence length="238" mass="26403">MVKLVLFDIDGTLIHTNAAGVKAFAKAFVMQFGLDGAEALNFAGRTDTGLVREFFRKHKIEPTKEHFREFFDCYIHLLDHMLIECGGDILPGVCRLIHELQRMPNPPLIGLLTGNIRLGAEIKLRHYSLWDFFKTGAFADDSEDRNQIAAIAMERGAQMLNRKLRGEEVLVIGDTPLDIACGRAIDARVLAVATGRSSVAELQAHKPDWAVSDLEQMRTMEILGRKPAGKPAGRSLHG</sequence>
<dbReference type="InterPro" id="IPR023214">
    <property type="entry name" value="HAD_sf"/>
</dbReference>
<evidence type="ECO:0000256" key="1">
    <source>
        <dbReference type="ARBA" id="ARBA00000830"/>
    </source>
</evidence>
<evidence type="ECO:0000313" key="6">
    <source>
        <dbReference type="Proteomes" id="UP000003688"/>
    </source>
</evidence>
<comment type="catalytic activity">
    <reaction evidence="1">
        <text>2-phosphoglycolate + H2O = glycolate + phosphate</text>
        <dbReference type="Rhea" id="RHEA:14369"/>
        <dbReference type="ChEBI" id="CHEBI:15377"/>
        <dbReference type="ChEBI" id="CHEBI:29805"/>
        <dbReference type="ChEBI" id="CHEBI:43474"/>
        <dbReference type="ChEBI" id="CHEBI:58033"/>
        <dbReference type="EC" id="3.1.3.18"/>
    </reaction>
</comment>
<dbReference type="Gene3D" id="3.40.50.1000">
    <property type="entry name" value="HAD superfamily/HAD-like"/>
    <property type="match status" value="1"/>
</dbReference>
<dbReference type="PANTHER" id="PTHR43434">
    <property type="entry name" value="PHOSPHOGLYCOLATE PHOSPHATASE"/>
    <property type="match status" value="1"/>
</dbReference>
<dbReference type="Proteomes" id="UP000003688">
    <property type="component" value="Unassembled WGS sequence"/>
</dbReference>
<comment type="caution">
    <text evidence="5">The sequence shown here is derived from an EMBL/GenBank/DDBJ whole genome shotgun (WGS) entry which is preliminary data.</text>
</comment>